<keyword evidence="1" id="KW-0472">Membrane</keyword>
<dbReference type="KEGG" id="sml:Smlt1609"/>
<dbReference type="EMBL" id="AM743169">
    <property type="protein sequence ID" value="CAQ45140.1"/>
    <property type="molecule type" value="Genomic_DNA"/>
</dbReference>
<dbReference type="HOGENOM" id="CLU_136199_0_1_6"/>
<dbReference type="Proteomes" id="UP000008840">
    <property type="component" value="Chromosome"/>
</dbReference>
<evidence type="ECO:0000313" key="3">
    <source>
        <dbReference type="Proteomes" id="UP000008840"/>
    </source>
</evidence>
<dbReference type="eggNOG" id="ENOG5032ZC9">
    <property type="taxonomic scope" value="Bacteria"/>
</dbReference>
<dbReference type="EnsemblBacteria" id="CAQ45140">
    <property type="protein sequence ID" value="CAQ45140"/>
    <property type="gene ID" value="Smlt1609"/>
</dbReference>
<dbReference type="AlphaFoldDB" id="B2FJA1"/>
<sequence length="126" mass="13984">MRDRPLTADAMPTLLLLLIAGGIIYFFWNAARSAAERAVELGRNACRAADVQWLDQAVHATGLRLSRGEDGRLGFERTFKFEYSYDGIDRHVGRMVLRGDQLISFTGPGAARISQIRADVDDAEDV</sequence>
<keyword evidence="1" id="KW-1133">Transmembrane helix</keyword>
<protein>
    <submittedName>
        <fullName evidence="2">Conserved hypothetical exported protein</fullName>
    </submittedName>
</protein>
<gene>
    <name evidence="2" type="ordered locus">Smlt1609</name>
</gene>
<evidence type="ECO:0000313" key="2">
    <source>
        <dbReference type="EMBL" id="CAQ45140.1"/>
    </source>
</evidence>
<keyword evidence="1" id="KW-0812">Transmembrane</keyword>
<organism evidence="2 3">
    <name type="scientific">Stenotrophomonas maltophilia (strain K279a)</name>
    <dbReference type="NCBI Taxonomy" id="522373"/>
    <lineage>
        <taxon>Bacteria</taxon>
        <taxon>Pseudomonadati</taxon>
        <taxon>Pseudomonadota</taxon>
        <taxon>Gammaproteobacteria</taxon>
        <taxon>Lysobacterales</taxon>
        <taxon>Lysobacteraceae</taxon>
        <taxon>Stenotrophomonas</taxon>
        <taxon>Stenotrophomonas maltophilia group</taxon>
    </lineage>
</organism>
<evidence type="ECO:0000256" key="1">
    <source>
        <dbReference type="SAM" id="Phobius"/>
    </source>
</evidence>
<keyword evidence="3" id="KW-1185">Reference proteome</keyword>
<proteinExistence type="predicted"/>
<accession>B2FJA1</accession>
<reference evidence="2 3" key="1">
    <citation type="journal article" date="2008" name="Genome Biol.">
        <title>The complete genome, comparative and functional analysis of Stenotrophomonas maltophilia reveals an organism heavily shielded by drug resistance determinants.</title>
        <authorList>
            <person name="Crossman L.C."/>
            <person name="Gould V.C."/>
            <person name="Dow J.M."/>
            <person name="Vernikos G.S."/>
            <person name="Okazaki A."/>
            <person name="Sebaihia M."/>
            <person name="Saunders D."/>
            <person name="Arrowsmith C."/>
            <person name="Carver T."/>
            <person name="Peters N."/>
            <person name="Adlem E."/>
            <person name="Kerhornou A."/>
            <person name="Lord A."/>
            <person name="Murphy L."/>
            <person name="Seeger K."/>
            <person name="Squares R."/>
            <person name="Rutter S."/>
            <person name="Quail M.A."/>
            <person name="Rajandream M.A."/>
            <person name="Harris D."/>
            <person name="Churcher C."/>
            <person name="Bentley S.D."/>
            <person name="Parkhill J."/>
            <person name="Thomson N.R."/>
            <person name="Avison M.B."/>
        </authorList>
    </citation>
    <scope>NUCLEOTIDE SEQUENCE [LARGE SCALE GENOMIC DNA]</scope>
    <source>
        <strain evidence="2 3">K279a</strain>
    </source>
</reference>
<feature type="transmembrane region" description="Helical" evidence="1">
    <location>
        <begin position="6"/>
        <end position="28"/>
    </location>
</feature>
<dbReference type="InterPro" id="IPR021732">
    <property type="entry name" value="DUF3301"/>
</dbReference>
<dbReference type="Pfam" id="PF11743">
    <property type="entry name" value="DUF3301"/>
    <property type="match status" value="1"/>
</dbReference>
<name>B2FJA1_STRMK</name>